<gene>
    <name evidence="1" type="ORF">F7D20_01240</name>
</gene>
<sequence length="113" mass="12832">MSYRIEVAPEFARRLKKLSKRYKSIKQDYGDFLHSLQSNPLQGVDLGKGLRKIRMSIASKGKGKSGGARVISFVAIMNEEDGFIELLTIYDKSEMESISDKELLNLMKRNGLF</sequence>
<dbReference type="EMBL" id="VZAD01000013">
    <property type="protein sequence ID" value="MQP10613.1"/>
    <property type="molecule type" value="Genomic_DNA"/>
</dbReference>
<dbReference type="InterPro" id="IPR009387">
    <property type="entry name" value="HigB-2"/>
</dbReference>
<evidence type="ECO:0000313" key="1">
    <source>
        <dbReference type="EMBL" id="MQP10613.1"/>
    </source>
</evidence>
<reference evidence="1 2" key="1">
    <citation type="submission" date="2019-09" db="EMBL/GenBank/DDBJ databases">
        <title>Distinct polysaccharide growth profiles of human intestinal Prevotella copri isolates.</title>
        <authorList>
            <person name="Fehlner-Peach H."/>
            <person name="Magnabosco C."/>
            <person name="Raghavan V."/>
            <person name="Scher J.U."/>
            <person name="Tett A."/>
            <person name="Cox L.M."/>
            <person name="Gottsegen C."/>
            <person name="Watters A."/>
            <person name="Wiltshire- Gordon J.D."/>
            <person name="Segata N."/>
            <person name="Bonneau R."/>
            <person name="Littman D.R."/>
        </authorList>
    </citation>
    <scope>NUCLEOTIDE SEQUENCE [LARGE SCALE GENOMIC DNA]</scope>
    <source>
        <strain evidence="2">iAQ1173</strain>
    </source>
</reference>
<dbReference type="OrthoDB" id="1364255at2"/>
<protein>
    <submittedName>
        <fullName evidence="1">Addiction module toxin RelE</fullName>
    </submittedName>
</protein>
<accession>A0A6A7W819</accession>
<organism evidence="1 2">
    <name type="scientific">Segatella copri</name>
    <dbReference type="NCBI Taxonomy" id="165179"/>
    <lineage>
        <taxon>Bacteria</taxon>
        <taxon>Pseudomonadati</taxon>
        <taxon>Bacteroidota</taxon>
        <taxon>Bacteroidia</taxon>
        <taxon>Bacteroidales</taxon>
        <taxon>Prevotellaceae</taxon>
        <taxon>Segatella</taxon>
    </lineage>
</organism>
<evidence type="ECO:0000313" key="2">
    <source>
        <dbReference type="Proteomes" id="UP000384372"/>
    </source>
</evidence>
<keyword evidence="2" id="KW-1185">Reference proteome</keyword>
<dbReference type="PIRSF" id="PIRSF039032">
    <property type="entry name" value="HigB-2"/>
    <property type="match status" value="1"/>
</dbReference>
<proteinExistence type="predicted"/>
<dbReference type="AlphaFoldDB" id="A0A6A7W819"/>
<name>A0A6A7W819_9BACT</name>
<comment type="caution">
    <text evidence="1">The sequence shown here is derived from an EMBL/GenBank/DDBJ whole genome shotgun (WGS) entry which is preliminary data.</text>
</comment>
<dbReference type="Proteomes" id="UP000384372">
    <property type="component" value="Unassembled WGS sequence"/>
</dbReference>
<dbReference type="RefSeq" id="WP_158462441.1">
    <property type="nucleotide sequence ID" value="NZ_VZAD01000013.1"/>
</dbReference>